<keyword evidence="5 6" id="KW-0472">Membrane</keyword>
<dbReference type="InterPro" id="IPR037185">
    <property type="entry name" value="EmrE-like"/>
</dbReference>
<evidence type="ECO:0000256" key="6">
    <source>
        <dbReference type="SAM" id="Phobius"/>
    </source>
</evidence>
<dbReference type="PANTHER" id="PTHR42920:SF5">
    <property type="entry name" value="EAMA DOMAIN-CONTAINING PROTEIN"/>
    <property type="match status" value="1"/>
</dbReference>
<evidence type="ECO:0000259" key="7">
    <source>
        <dbReference type="Pfam" id="PF00892"/>
    </source>
</evidence>
<reference evidence="8 9" key="1">
    <citation type="submission" date="2016-09" db="EMBL/GenBank/DDBJ databases">
        <title>Alteromonas lipolytica, a new species isolated from sea water.</title>
        <authorList>
            <person name="Wu Y.-H."/>
            <person name="Cheng H."/>
            <person name="Xu X.-W."/>
        </authorList>
    </citation>
    <scope>NUCLEOTIDE SEQUENCE [LARGE SCALE GENOMIC DNA]</scope>
    <source>
        <strain evidence="8 9">JW12</strain>
    </source>
</reference>
<dbReference type="InterPro" id="IPR051258">
    <property type="entry name" value="Diverse_Substrate_Transporter"/>
</dbReference>
<dbReference type="Proteomes" id="UP000176037">
    <property type="component" value="Unassembled WGS sequence"/>
</dbReference>
<feature type="transmembrane region" description="Helical" evidence="6">
    <location>
        <begin position="193"/>
        <end position="213"/>
    </location>
</feature>
<dbReference type="OrthoDB" id="9813617at2"/>
<keyword evidence="9" id="KW-1185">Reference proteome</keyword>
<feature type="transmembrane region" description="Helical" evidence="6">
    <location>
        <begin position="108"/>
        <end position="126"/>
    </location>
</feature>
<evidence type="ECO:0000256" key="3">
    <source>
        <dbReference type="ARBA" id="ARBA00022692"/>
    </source>
</evidence>
<dbReference type="EMBL" id="MJIC01000006">
    <property type="protein sequence ID" value="OFI35855.1"/>
    <property type="molecule type" value="Genomic_DNA"/>
</dbReference>
<dbReference type="STRING" id="1856405.BFC17_11300"/>
<keyword evidence="4 6" id="KW-1133">Transmembrane helix</keyword>
<evidence type="ECO:0000256" key="5">
    <source>
        <dbReference type="ARBA" id="ARBA00023136"/>
    </source>
</evidence>
<keyword evidence="2" id="KW-1003">Cell membrane</keyword>
<sequence>MPASNRNDSISLGVILAVLAASGFSLKAIFVKQAYLLAPVDPVTLLSLRMLFALPFFLIVSFTALKNIGKLTIREIFTLVCVGLAGYYGASILDFMGLQYITAGLERIILFSYPILTILIGIVFLHQPFEKRLILPVLLCFLGVACACASDLSMSSANEAIALGVLLVAGSAVCYAFYQAFSEPMIKRLGAKPFSVLAMLISIFAVQLHFFSQLPLSALNQPGDVYWLCFMMAVLSTVLPVFLQSSAISRIGAARMSLISTLGPMLTIVFGWLILDEQITLMQITGMVLVLSGIMLIRGKQTKKNTV</sequence>
<evidence type="ECO:0000256" key="2">
    <source>
        <dbReference type="ARBA" id="ARBA00022475"/>
    </source>
</evidence>
<feature type="transmembrane region" description="Helical" evidence="6">
    <location>
        <begin position="225"/>
        <end position="243"/>
    </location>
</feature>
<feature type="transmembrane region" description="Helical" evidence="6">
    <location>
        <begin position="281"/>
        <end position="297"/>
    </location>
</feature>
<comment type="caution">
    <text evidence="8">The sequence shown here is derived from an EMBL/GenBank/DDBJ whole genome shotgun (WGS) entry which is preliminary data.</text>
</comment>
<keyword evidence="3 6" id="KW-0812">Transmembrane</keyword>
<gene>
    <name evidence="8" type="ORF">BFC17_11300</name>
</gene>
<evidence type="ECO:0000256" key="4">
    <source>
        <dbReference type="ARBA" id="ARBA00022989"/>
    </source>
</evidence>
<dbReference type="SUPFAM" id="SSF103481">
    <property type="entry name" value="Multidrug resistance efflux transporter EmrE"/>
    <property type="match status" value="2"/>
</dbReference>
<feature type="transmembrane region" description="Helical" evidence="6">
    <location>
        <begin position="77"/>
        <end position="102"/>
    </location>
</feature>
<dbReference type="Pfam" id="PF00892">
    <property type="entry name" value="EamA"/>
    <property type="match status" value="2"/>
</dbReference>
<proteinExistence type="predicted"/>
<protein>
    <submittedName>
        <fullName evidence="8">Multidrug DMT transporter permease</fullName>
    </submittedName>
</protein>
<dbReference type="RefSeq" id="WP_070175095.1">
    <property type="nucleotide sequence ID" value="NZ_BMJR01000008.1"/>
</dbReference>
<feature type="transmembrane region" description="Helical" evidence="6">
    <location>
        <begin position="133"/>
        <end position="154"/>
    </location>
</feature>
<feature type="transmembrane region" description="Helical" evidence="6">
    <location>
        <begin position="12"/>
        <end position="31"/>
    </location>
</feature>
<evidence type="ECO:0000313" key="8">
    <source>
        <dbReference type="EMBL" id="OFI35855.1"/>
    </source>
</evidence>
<dbReference type="AlphaFoldDB" id="A0A1E8FIV9"/>
<dbReference type="PANTHER" id="PTHR42920">
    <property type="entry name" value="OS03G0707200 PROTEIN-RELATED"/>
    <property type="match status" value="1"/>
</dbReference>
<feature type="transmembrane region" description="Helical" evidence="6">
    <location>
        <begin position="43"/>
        <end position="65"/>
    </location>
</feature>
<name>A0A1E8FIV9_9ALTE</name>
<evidence type="ECO:0000256" key="1">
    <source>
        <dbReference type="ARBA" id="ARBA00004651"/>
    </source>
</evidence>
<dbReference type="InterPro" id="IPR000620">
    <property type="entry name" value="EamA_dom"/>
</dbReference>
<accession>A0A1E8FIV9</accession>
<feature type="domain" description="EamA" evidence="7">
    <location>
        <begin position="163"/>
        <end position="297"/>
    </location>
</feature>
<feature type="domain" description="EamA" evidence="7">
    <location>
        <begin position="12"/>
        <end position="146"/>
    </location>
</feature>
<comment type="subcellular location">
    <subcellularLocation>
        <location evidence="1">Cell membrane</location>
        <topology evidence="1">Multi-pass membrane protein</topology>
    </subcellularLocation>
</comment>
<organism evidence="8 9">
    <name type="scientific">Alteromonas lipolytica</name>
    <dbReference type="NCBI Taxonomy" id="1856405"/>
    <lineage>
        <taxon>Bacteria</taxon>
        <taxon>Pseudomonadati</taxon>
        <taxon>Pseudomonadota</taxon>
        <taxon>Gammaproteobacteria</taxon>
        <taxon>Alteromonadales</taxon>
        <taxon>Alteromonadaceae</taxon>
        <taxon>Alteromonas/Salinimonas group</taxon>
        <taxon>Alteromonas</taxon>
    </lineage>
</organism>
<feature type="transmembrane region" description="Helical" evidence="6">
    <location>
        <begin position="160"/>
        <end position="181"/>
    </location>
</feature>
<evidence type="ECO:0000313" key="9">
    <source>
        <dbReference type="Proteomes" id="UP000176037"/>
    </source>
</evidence>
<dbReference type="GO" id="GO:0005886">
    <property type="term" value="C:plasma membrane"/>
    <property type="evidence" value="ECO:0007669"/>
    <property type="project" value="UniProtKB-SubCell"/>
</dbReference>
<feature type="transmembrane region" description="Helical" evidence="6">
    <location>
        <begin position="255"/>
        <end position="275"/>
    </location>
</feature>
<dbReference type="Gene3D" id="1.10.3730.20">
    <property type="match status" value="1"/>
</dbReference>